<comment type="caution">
    <text evidence="22">The sequence shown here is derived from an EMBL/GenBank/DDBJ whole genome shotgun (WGS) entry which is preliminary data.</text>
</comment>
<evidence type="ECO:0000256" key="2">
    <source>
        <dbReference type="ARBA" id="ARBA00004812"/>
    </source>
</evidence>
<dbReference type="InterPro" id="IPR016185">
    <property type="entry name" value="PreATP-grasp_dom_sf"/>
</dbReference>
<comment type="caution">
    <text evidence="19">Lacks conserved residue(s) required for the propagation of feature annotation.</text>
</comment>
<dbReference type="GO" id="GO:0005737">
    <property type="term" value="C:cytoplasm"/>
    <property type="evidence" value="ECO:0007669"/>
    <property type="project" value="TreeGrafter"/>
</dbReference>
<dbReference type="FunFam" id="3.30.1490.20:FF:000001">
    <property type="entry name" value="Carbamoyl-phosphate synthase large chain"/>
    <property type="match status" value="1"/>
</dbReference>
<feature type="binding site" evidence="19">
    <location>
        <position position="782"/>
    </location>
    <ligand>
        <name>ATP</name>
        <dbReference type="ChEBI" id="CHEBI:30616"/>
        <label>2</label>
    </ligand>
</feature>
<keyword evidence="11 19" id="KW-0067">ATP-binding</keyword>
<dbReference type="GO" id="GO:0005524">
    <property type="term" value="F:ATP binding"/>
    <property type="evidence" value="ECO:0007669"/>
    <property type="project" value="UniProtKB-UniRule"/>
</dbReference>
<keyword evidence="6 19" id="KW-0436">Ligase</keyword>
<evidence type="ECO:0000313" key="22">
    <source>
        <dbReference type="EMBL" id="KEQ00193.1"/>
    </source>
</evidence>
<dbReference type="InterPro" id="IPR005480">
    <property type="entry name" value="CPSase_lsu_oligo"/>
</dbReference>
<feature type="binding site" evidence="19">
    <location>
        <position position="783"/>
    </location>
    <ligand>
        <name>ATP</name>
        <dbReference type="ChEBI" id="CHEBI:30616"/>
        <label>2</label>
    </ligand>
</feature>
<feature type="binding site" evidence="19">
    <location>
        <position position="823"/>
    </location>
    <ligand>
        <name>ATP</name>
        <dbReference type="ChEBI" id="CHEBI:30616"/>
        <label>2</label>
    </ligand>
</feature>
<dbReference type="PROSITE" id="PS50975">
    <property type="entry name" value="ATP_GRASP"/>
    <property type="match status" value="2"/>
</dbReference>
<dbReference type="Pfam" id="PF02786">
    <property type="entry name" value="CPSase_L_D2"/>
    <property type="match status" value="2"/>
</dbReference>
<dbReference type="InterPro" id="IPR033937">
    <property type="entry name" value="MGS_CPS_CarB"/>
</dbReference>
<dbReference type="Gene3D" id="3.30.470.20">
    <property type="entry name" value="ATP-grasp fold, B domain"/>
    <property type="match status" value="2"/>
</dbReference>
<feature type="binding site" evidence="19">
    <location>
        <position position="835"/>
    </location>
    <ligand>
        <name>Mg(2+)</name>
        <dbReference type="ChEBI" id="CHEBI:18420"/>
        <label>4</label>
    </ligand>
</feature>
<organism evidence="22 23">
    <name type="scientific">Snodgrassella alvi SCGC AB-598-J21</name>
    <dbReference type="NCBI Taxonomy" id="1385367"/>
    <lineage>
        <taxon>Bacteria</taxon>
        <taxon>Pseudomonadati</taxon>
        <taxon>Pseudomonadota</taxon>
        <taxon>Betaproteobacteria</taxon>
        <taxon>Neisseriales</taxon>
        <taxon>Neisseriaceae</taxon>
        <taxon>Snodgrassella</taxon>
    </lineage>
</organism>
<evidence type="ECO:0000256" key="1">
    <source>
        <dbReference type="ARBA" id="ARBA00001936"/>
    </source>
</evidence>
<feature type="binding site" evidence="19">
    <location>
        <position position="299"/>
    </location>
    <ligand>
        <name>ATP</name>
        <dbReference type="ChEBI" id="CHEBI:30616"/>
        <label>1</label>
    </ligand>
</feature>
<evidence type="ECO:0000313" key="23">
    <source>
        <dbReference type="Proteomes" id="UP000027644"/>
    </source>
</evidence>
<evidence type="ECO:0000256" key="15">
    <source>
        <dbReference type="ARBA" id="ARBA00047359"/>
    </source>
</evidence>
<evidence type="ECO:0000256" key="12">
    <source>
        <dbReference type="ARBA" id="ARBA00022842"/>
    </source>
</evidence>
<keyword evidence="5 19" id="KW-0055">Arginine biosynthesis</keyword>
<evidence type="ECO:0000256" key="11">
    <source>
        <dbReference type="ARBA" id="ARBA00022840"/>
    </source>
</evidence>
<dbReference type="InterPro" id="IPR005479">
    <property type="entry name" value="CPAse_ATP-bd"/>
</dbReference>
<dbReference type="Gene3D" id="1.10.1030.10">
    <property type="entry name" value="Carbamoyl-phosphate synthetase, large subunit oligomerisation domain"/>
    <property type="match status" value="1"/>
</dbReference>
<feature type="binding site" evidence="19">
    <location>
        <position position="823"/>
    </location>
    <ligand>
        <name>Mg(2+)</name>
        <dbReference type="ChEBI" id="CHEBI:18420"/>
        <label>3</label>
    </ligand>
</feature>
<dbReference type="GO" id="GO:0004087">
    <property type="term" value="F:carbamoyl-phosphate synthase (ammonia) activity"/>
    <property type="evidence" value="ECO:0007669"/>
    <property type="project" value="UniProtKB-EC"/>
</dbReference>
<feature type="binding site" evidence="19">
    <location>
        <position position="748"/>
    </location>
    <ligand>
        <name>ATP</name>
        <dbReference type="ChEBI" id="CHEBI:30616"/>
        <label>2</label>
    </ligand>
</feature>
<keyword evidence="7 19" id="KW-0028">Amino-acid biosynthesis</keyword>
<protein>
    <recommendedName>
        <fullName evidence="19">Carbamoyl phosphate synthase large chain</fullName>
        <ecNumber evidence="19">6.3.4.16</ecNumber>
        <ecNumber evidence="19">6.3.5.5</ecNumber>
    </recommendedName>
    <alternativeName>
        <fullName evidence="19">Carbamoyl phosphate synthetase ammonia chain</fullName>
    </alternativeName>
</protein>
<dbReference type="SUPFAM" id="SSF52335">
    <property type="entry name" value="Methylglyoxal synthase-like"/>
    <property type="match status" value="1"/>
</dbReference>
<dbReference type="PROSITE" id="PS51855">
    <property type="entry name" value="MGS"/>
    <property type="match status" value="1"/>
</dbReference>
<dbReference type="GO" id="GO:0044205">
    <property type="term" value="P:'de novo' UMP biosynthetic process"/>
    <property type="evidence" value="ECO:0007669"/>
    <property type="project" value="UniProtKB-UniRule"/>
</dbReference>
<dbReference type="GO" id="GO:0006526">
    <property type="term" value="P:L-arginine biosynthetic process"/>
    <property type="evidence" value="ECO:0007669"/>
    <property type="project" value="UniProtKB-UniRule"/>
</dbReference>
<dbReference type="FunFam" id="3.40.50.20:FF:000001">
    <property type="entry name" value="Carbamoyl-phosphate synthase large chain"/>
    <property type="match status" value="1"/>
</dbReference>
<feature type="binding site" evidence="19">
    <location>
        <position position="129"/>
    </location>
    <ligand>
        <name>ATP</name>
        <dbReference type="ChEBI" id="CHEBI:30616"/>
        <label>1</label>
    </ligand>
</feature>
<comment type="subunit">
    <text evidence="18 19">Composed of two chains; the small (or glutamine) chain promotes the hydrolysis of glutamine to ammonia, which is used by the large (or ammonia) chain to synthesize carbamoyl phosphate. Tetramer of heterodimers (alpha,beta)4.</text>
</comment>
<evidence type="ECO:0000256" key="6">
    <source>
        <dbReference type="ARBA" id="ARBA00022598"/>
    </source>
</evidence>
<feature type="binding site" evidence="19">
    <location>
        <position position="781"/>
    </location>
    <ligand>
        <name>ATP</name>
        <dbReference type="ChEBI" id="CHEBI:30616"/>
        <label>2</label>
    </ligand>
</feature>
<feature type="binding site" evidence="19">
    <location>
        <position position="780"/>
    </location>
    <ligand>
        <name>ATP</name>
        <dbReference type="ChEBI" id="CHEBI:30616"/>
        <label>2</label>
    </ligand>
</feature>
<dbReference type="PROSITE" id="PS00866">
    <property type="entry name" value="CPSASE_1"/>
    <property type="match status" value="1"/>
</dbReference>
<feature type="binding site" evidence="19">
    <location>
        <position position="176"/>
    </location>
    <ligand>
        <name>ATP</name>
        <dbReference type="ChEBI" id="CHEBI:30616"/>
        <label>1</label>
    </ligand>
</feature>
<dbReference type="FunFam" id="3.30.470.20:FF:000007">
    <property type="entry name" value="Carbamoyl-phosphate synthase large chain"/>
    <property type="match status" value="1"/>
</dbReference>
<evidence type="ECO:0000256" key="4">
    <source>
        <dbReference type="ARBA" id="ARBA00009799"/>
    </source>
</evidence>
<dbReference type="GO" id="GO:0004088">
    <property type="term" value="F:carbamoyl-phosphate synthase (glutamine-hydrolyzing) activity"/>
    <property type="evidence" value="ECO:0007669"/>
    <property type="project" value="UniProtKB-UniRule"/>
</dbReference>
<feature type="binding site" evidence="19">
    <location>
        <position position="835"/>
    </location>
    <ligand>
        <name>Mg(2+)</name>
        <dbReference type="ChEBI" id="CHEBI:18420"/>
        <label>3</label>
    </ligand>
</feature>
<evidence type="ECO:0000256" key="18">
    <source>
        <dbReference type="ARBA" id="ARBA00062056"/>
    </source>
</evidence>
<comment type="cofactor">
    <cofactor evidence="1">
        <name>Mn(2+)</name>
        <dbReference type="ChEBI" id="CHEBI:29035"/>
    </cofactor>
</comment>
<feature type="domain" description="ATP-grasp" evidence="20">
    <location>
        <begin position="673"/>
        <end position="864"/>
    </location>
</feature>
<evidence type="ECO:0000256" key="13">
    <source>
        <dbReference type="ARBA" id="ARBA00022975"/>
    </source>
</evidence>
<dbReference type="EC" id="6.3.4.16" evidence="19"/>
<feature type="binding site" evidence="19">
    <location>
        <position position="823"/>
    </location>
    <ligand>
        <name>Mn(2+)</name>
        <dbReference type="ChEBI" id="CHEBI:29035"/>
        <label>3</label>
    </ligand>
</feature>
<dbReference type="SUPFAM" id="SSF48108">
    <property type="entry name" value="Carbamoyl phosphate synthetase, large subunit connection domain"/>
    <property type="match status" value="1"/>
</dbReference>
<evidence type="ECO:0000256" key="19">
    <source>
        <dbReference type="HAMAP-Rule" id="MF_01210"/>
    </source>
</evidence>
<dbReference type="EMBL" id="AVQL01000454">
    <property type="protein sequence ID" value="KEQ00193.1"/>
    <property type="molecule type" value="Genomic_DNA"/>
</dbReference>
<dbReference type="PROSITE" id="PS51257">
    <property type="entry name" value="PROKAR_LIPOPROTEIN"/>
    <property type="match status" value="1"/>
</dbReference>
<feature type="binding site" evidence="19">
    <location>
        <position position="243"/>
    </location>
    <ligand>
        <name>ATP</name>
        <dbReference type="ChEBI" id="CHEBI:30616"/>
        <label>1</label>
    </ligand>
</feature>
<feature type="binding site" evidence="19">
    <location>
        <position position="301"/>
    </location>
    <ligand>
        <name>Mn(2+)</name>
        <dbReference type="ChEBI" id="CHEBI:29035"/>
        <label>2</label>
    </ligand>
</feature>
<feature type="binding site" evidence="19">
    <location>
        <position position="709"/>
    </location>
    <ligand>
        <name>ATP</name>
        <dbReference type="ChEBI" id="CHEBI:30616"/>
        <label>2</label>
    </ligand>
</feature>
<dbReference type="PANTHER" id="PTHR11405">
    <property type="entry name" value="CARBAMOYLTRANSFERASE FAMILY MEMBER"/>
    <property type="match status" value="1"/>
</dbReference>
<comment type="pathway">
    <text evidence="2 19">Pyrimidine metabolism; UMP biosynthesis via de novo pathway; (S)-dihydroorotate from bicarbonate: step 1/3.</text>
</comment>
<dbReference type="GO" id="GO:0046872">
    <property type="term" value="F:metal ion binding"/>
    <property type="evidence" value="ECO:0007669"/>
    <property type="project" value="UniProtKB-KW"/>
</dbReference>
<dbReference type="PANTHER" id="PTHR11405:SF53">
    <property type="entry name" value="CARBAMOYL-PHOSPHATE SYNTHASE [AMMONIA], MITOCHONDRIAL"/>
    <property type="match status" value="1"/>
</dbReference>
<evidence type="ECO:0000256" key="9">
    <source>
        <dbReference type="ARBA" id="ARBA00022737"/>
    </source>
</evidence>
<feature type="domain" description="MGS-like" evidence="21">
    <location>
        <begin position="931"/>
        <end position="1070"/>
    </location>
</feature>
<dbReference type="GO" id="GO:0006541">
    <property type="term" value="P:glutamine metabolic process"/>
    <property type="evidence" value="ECO:0007669"/>
    <property type="project" value="TreeGrafter"/>
</dbReference>
<feature type="binding site" evidence="19">
    <location>
        <position position="299"/>
    </location>
    <ligand>
        <name>Mn(2+)</name>
        <dbReference type="ChEBI" id="CHEBI:29035"/>
        <label>1</label>
    </ligand>
</feature>
<comment type="function">
    <text evidence="17 19">Large subunit of the glutamine-dependent carbamoyl phosphate synthetase (CPSase). CPSase catalyzes the formation of carbamoyl phosphate from the ammonia moiety of glutamine, carbonate, and phosphate donated by ATP, constituting the first step of 2 biosynthetic pathways, one leading to arginine and/or urea and the other to pyrimidine nucleotides. The large subunit (synthetase) binds the substrates ammonia (free or transferred from glutamine from the small subunit), hydrogencarbonate and ATP and carries out an ATP-coupled ligase reaction, activating hydrogencarbonate by forming carboxy phosphate which reacts with ammonia to form carbamoyl phosphate.</text>
</comment>
<evidence type="ECO:0000259" key="21">
    <source>
        <dbReference type="PROSITE" id="PS51855"/>
    </source>
</evidence>
<evidence type="ECO:0000256" key="7">
    <source>
        <dbReference type="ARBA" id="ARBA00022605"/>
    </source>
</evidence>
<feature type="binding site" evidence="19">
    <location>
        <position position="242"/>
    </location>
    <ligand>
        <name>ATP</name>
        <dbReference type="ChEBI" id="CHEBI:30616"/>
        <label>1</label>
    </ligand>
</feature>
<dbReference type="EC" id="6.3.5.5" evidence="19"/>
<evidence type="ECO:0000256" key="10">
    <source>
        <dbReference type="ARBA" id="ARBA00022741"/>
    </source>
</evidence>
<feature type="binding site" evidence="19">
    <location>
        <position position="241"/>
    </location>
    <ligand>
        <name>ATP</name>
        <dbReference type="ChEBI" id="CHEBI:30616"/>
        <label>1</label>
    </ligand>
</feature>
<dbReference type="PROSITE" id="PS00867">
    <property type="entry name" value="CPSASE_2"/>
    <property type="match status" value="2"/>
</dbReference>
<feature type="binding site" evidence="19">
    <location>
        <position position="299"/>
    </location>
    <ligand>
        <name>Mg(2+)</name>
        <dbReference type="ChEBI" id="CHEBI:18420"/>
        <label>1</label>
    </ligand>
</feature>
<dbReference type="Pfam" id="PF02787">
    <property type="entry name" value="CPSase_L_D3"/>
    <property type="match status" value="1"/>
</dbReference>
<dbReference type="SMART" id="SM01096">
    <property type="entry name" value="CPSase_L_D3"/>
    <property type="match status" value="1"/>
</dbReference>
<feature type="binding site" evidence="19">
    <location>
        <position position="285"/>
    </location>
    <ligand>
        <name>ATP</name>
        <dbReference type="ChEBI" id="CHEBI:30616"/>
        <label>1</label>
    </ligand>
</feature>
<dbReference type="InterPro" id="IPR006275">
    <property type="entry name" value="CPSase_lsu"/>
</dbReference>
<keyword evidence="13 19" id="KW-0665">Pyrimidine biosynthesis</keyword>
<dbReference type="SMART" id="SM00851">
    <property type="entry name" value="MGS"/>
    <property type="match status" value="1"/>
</dbReference>
<feature type="binding site" evidence="19">
    <location>
        <position position="755"/>
    </location>
    <ligand>
        <name>ATP</name>
        <dbReference type="ChEBI" id="CHEBI:30616"/>
        <label>2</label>
    </ligand>
</feature>
<feature type="binding site" evidence="19">
    <location>
        <position position="285"/>
    </location>
    <ligand>
        <name>Mn(2+)</name>
        <dbReference type="ChEBI" id="CHEBI:29035"/>
        <label>1</label>
    </ligand>
</feature>
<dbReference type="NCBIfam" id="TIGR01369">
    <property type="entry name" value="CPSaseII_lrg"/>
    <property type="match status" value="1"/>
</dbReference>
<dbReference type="InterPro" id="IPR005483">
    <property type="entry name" value="CPSase_dom"/>
</dbReference>
<feature type="domain" description="ATP-grasp" evidence="20">
    <location>
        <begin position="133"/>
        <end position="328"/>
    </location>
</feature>
<dbReference type="InterPro" id="IPR058047">
    <property type="entry name" value="CPSase_preATP-grasp"/>
</dbReference>
<feature type="binding site" evidence="19">
    <location>
        <position position="837"/>
    </location>
    <ligand>
        <name>Mn(2+)</name>
        <dbReference type="ChEBI" id="CHEBI:29035"/>
        <label>4</label>
    </ligand>
</feature>
<dbReference type="Proteomes" id="UP000027644">
    <property type="component" value="Unassembled WGS sequence"/>
</dbReference>
<evidence type="ECO:0000256" key="5">
    <source>
        <dbReference type="ARBA" id="ARBA00022571"/>
    </source>
</evidence>
<dbReference type="AlphaFoldDB" id="A0A074V429"/>
<dbReference type="Gene3D" id="3.40.50.20">
    <property type="match status" value="2"/>
</dbReference>
<dbReference type="Gene3D" id="3.40.50.1380">
    <property type="entry name" value="Methylglyoxal synthase-like domain"/>
    <property type="match status" value="1"/>
</dbReference>
<dbReference type="NCBIfam" id="NF003671">
    <property type="entry name" value="PRK05294.1"/>
    <property type="match status" value="1"/>
</dbReference>
<feature type="binding site" evidence="19">
    <location>
        <position position="208"/>
    </location>
    <ligand>
        <name>ATP</name>
        <dbReference type="ChEBI" id="CHEBI:30616"/>
        <label>1</label>
    </ligand>
</feature>
<feature type="binding site" evidence="19">
    <location>
        <position position="299"/>
    </location>
    <ligand>
        <name>Mn(2+)</name>
        <dbReference type="ChEBI" id="CHEBI:29035"/>
        <label>2</label>
    </ligand>
</feature>
<feature type="binding site" evidence="19">
    <location>
        <position position="285"/>
    </location>
    <ligand>
        <name>Mg(2+)</name>
        <dbReference type="ChEBI" id="CHEBI:18420"/>
        <label>1</label>
    </ligand>
</feature>
<accession>A0A074V429</accession>
<feature type="region of interest" description="Allosteric domain" evidence="19">
    <location>
        <begin position="931"/>
        <end position="1073"/>
    </location>
</feature>
<dbReference type="FunFam" id="1.10.1030.10:FF:000002">
    <property type="entry name" value="Carbamoyl-phosphate synthase large chain"/>
    <property type="match status" value="1"/>
</dbReference>
<dbReference type="InterPro" id="IPR011761">
    <property type="entry name" value="ATP-grasp"/>
</dbReference>
<feature type="binding site" evidence="19">
    <location>
        <position position="835"/>
    </location>
    <ligand>
        <name>Mn(2+)</name>
        <dbReference type="ChEBI" id="CHEBI:29035"/>
        <label>3</label>
    </ligand>
</feature>
<evidence type="ECO:0000256" key="14">
    <source>
        <dbReference type="ARBA" id="ARBA00023211"/>
    </source>
</evidence>
<feature type="region of interest" description="Carboxyphosphate synthetic domain" evidence="19">
    <location>
        <begin position="1"/>
        <end position="403"/>
    </location>
</feature>
<dbReference type="InterPro" id="IPR036897">
    <property type="entry name" value="CarbamoylP_synth_lsu_oligo_sf"/>
</dbReference>
<dbReference type="Pfam" id="PF02142">
    <property type="entry name" value="MGS"/>
    <property type="match status" value="1"/>
</dbReference>
<dbReference type="SUPFAM" id="SSF52440">
    <property type="entry name" value="PreATP-grasp domain"/>
    <property type="match status" value="2"/>
</dbReference>
<dbReference type="InterPro" id="IPR036914">
    <property type="entry name" value="MGS-like_dom_sf"/>
</dbReference>
<keyword evidence="9 19" id="KW-0677">Repeat</keyword>
<feature type="binding site" evidence="19">
    <location>
        <position position="210"/>
    </location>
    <ligand>
        <name>ATP</name>
        <dbReference type="ChEBI" id="CHEBI:30616"/>
        <label>1</label>
    </ligand>
</feature>
<keyword evidence="14" id="KW-0464">Manganese</keyword>
<dbReference type="NCBIfam" id="NF009455">
    <property type="entry name" value="PRK12815.1"/>
    <property type="match status" value="1"/>
</dbReference>
<comment type="catalytic activity">
    <reaction evidence="15 19">
        <text>hydrogencarbonate + NH4(+) + 2 ATP = carbamoyl phosphate + 2 ADP + phosphate + 2 H(+)</text>
        <dbReference type="Rhea" id="RHEA:18029"/>
        <dbReference type="ChEBI" id="CHEBI:15378"/>
        <dbReference type="ChEBI" id="CHEBI:17544"/>
        <dbReference type="ChEBI" id="CHEBI:28938"/>
        <dbReference type="ChEBI" id="CHEBI:30616"/>
        <dbReference type="ChEBI" id="CHEBI:43474"/>
        <dbReference type="ChEBI" id="CHEBI:58228"/>
        <dbReference type="ChEBI" id="CHEBI:456216"/>
        <dbReference type="EC" id="6.3.4.16"/>
    </reaction>
</comment>
<dbReference type="FunFam" id="3.40.50.20:FF:000003">
    <property type="entry name" value="Carbamoyl-phosphate synthase large chain"/>
    <property type="match status" value="1"/>
</dbReference>
<keyword evidence="10 19" id="KW-0547">Nucleotide-binding</keyword>
<dbReference type="PRINTS" id="PR00098">
    <property type="entry name" value="CPSASE"/>
</dbReference>
<gene>
    <name evidence="19" type="primary">carB</name>
    <name evidence="22" type="ORF">SASC598J21_020760</name>
</gene>
<keyword evidence="12" id="KW-0460">Magnesium</keyword>
<comment type="cofactor">
    <cofactor evidence="19">
        <name>Mg(2+)</name>
        <dbReference type="ChEBI" id="CHEBI:18420"/>
    </cofactor>
    <cofactor evidence="19">
        <name>Mn(2+)</name>
        <dbReference type="ChEBI" id="CHEBI:29035"/>
    </cofactor>
    <text evidence="19">Binds 4 Mg(2+) or Mn(2+) ions per subunit.</text>
</comment>
<dbReference type="FunFam" id="3.30.470.20:FF:000013">
    <property type="entry name" value="Carbamoyl-phosphate synthase large chain"/>
    <property type="match status" value="1"/>
</dbReference>
<feature type="binding site" evidence="19">
    <location>
        <position position="835"/>
    </location>
    <ligand>
        <name>Mn(2+)</name>
        <dbReference type="ChEBI" id="CHEBI:29035"/>
        <label>4</label>
    </ligand>
</feature>
<evidence type="ECO:0000259" key="20">
    <source>
        <dbReference type="PROSITE" id="PS50975"/>
    </source>
</evidence>
<name>A0A074V429_9NEIS</name>
<keyword evidence="8" id="KW-0479">Metal-binding</keyword>
<feature type="binding site" evidence="19">
    <location>
        <position position="169"/>
    </location>
    <ligand>
        <name>ATP</name>
        <dbReference type="ChEBI" id="CHEBI:30616"/>
        <label>1</label>
    </ligand>
</feature>
<feature type="binding site" evidence="19">
    <location>
        <position position="835"/>
    </location>
    <ligand>
        <name>ATP</name>
        <dbReference type="ChEBI" id="CHEBI:30616"/>
        <label>2</label>
    </ligand>
</feature>
<comment type="similarity">
    <text evidence="4 19">Belongs to the CarB family.</text>
</comment>
<dbReference type="UniPathway" id="UPA00070">
    <property type="reaction ID" value="UER00115"/>
</dbReference>
<proteinExistence type="inferred from homology"/>
<dbReference type="HAMAP" id="MF_01210_A">
    <property type="entry name" value="CPSase_L_chain_A"/>
    <property type="match status" value="1"/>
</dbReference>
<dbReference type="Pfam" id="PF25596">
    <property type="entry name" value="CPSase_L_D1"/>
    <property type="match status" value="2"/>
</dbReference>
<feature type="binding site" evidence="19">
    <location>
        <position position="301"/>
    </location>
    <ligand>
        <name>Mg(2+)</name>
        <dbReference type="ChEBI" id="CHEBI:18420"/>
        <label>2</label>
    </ligand>
</feature>
<comment type="pathway">
    <text evidence="3 19">Amino-acid biosynthesis; L-arginine biosynthesis; carbamoyl phosphate from bicarbonate: step 1/1.</text>
</comment>
<dbReference type="SUPFAM" id="SSF56059">
    <property type="entry name" value="Glutathione synthetase ATP-binding domain-like"/>
    <property type="match status" value="2"/>
</dbReference>
<feature type="binding site" evidence="19">
    <location>
        <position position="215"/>
    </location>
    <ligand>
        <name>ATP</name>
        <dbReference type="ChEBI" id="CHEBI:30616"/>
        <label>1</label>
    </ligand>
</feature>
<feature type="binding site" evidence="19">
    <location>
        <position position="750"/>
    </location>
    <ligand>
        <name>ATP</name>
        <dbReference type="ChEBI" id="CHEBI:30616"/>
        <label>2</label>
    </ligand>
</feature>
<evidence type="ECO:0000256" key="3">
    <source>
        <dbReference type="ARBA" id="ARBA00005077"/>
    </source>
</evidence>
<dbReference type="CDD" id="cd01424">
    <property type="entry name" value="MGS_CPS_II"/>
    <property type="match status" value="1"/>
</dbReference>
<feature type="binding site" evidence="19">
    <location>
        <position position="837"/>
    </location>
    <ligand>
        <name>Mg(2+)</name>
        <dbReference type="ChEBI" id="CHEBI:18420"/>
        <label>4</label>
    </ligand>
</feature>
<reference evidence="22 23" key="1">
    <citation type="journal article" date="2014" name="PLoS Genet.">
        <title>Hidden diversity in honey bee gut symbionts detected by single-cell genomics.</title>
        <authorList>
            <person name="Engel P."/>
            <person name="Stepanauskas R."/>
            <person name="Moran N."/>
        </authorList>
    </citation>
    <scope>NUCLEOTIDE SEQUENCE [LARGE SCALE GENOMIC DNA]</scope>
    <source>
        <strain evidence="22 23">SCGC AB-598-J21</strain>
    </source>
</reference>
<feature type="binding site" evidence="19">
    <location>
        <position position="175"/>
    </location>
    <ligand>
        <name>ATP</name>
        <dbReference type="ChEBI" id="CHEBI:30616"/>
        <label>1</label>
    </ligand>
</feature>
<sequence>MPKRTDLKSILIIGAGPIVIGQACEFDYSGAQACKALREEGYKVILVNSNPATIMTDPDMADVTYIEPIMWQTVAKIIEKERPDAILPTMGGQTALNCALDLAHNGILKKYQVELIGASEDAIDKAEDRGRFKEAMNKIGLHTPKSFICHSMEQALEAQAQVGFPALIRPSFTMGGSGGGIAYNKDEFITICERGFDASPTHELLVEQSVLGWKEYEMEVVRDRADNCIIICSIENFDPCGVHTGDSITVAPAQTLTDKEYQLMRDASLAVLREIGVDTGGSNVQFAVNPQNGEMIVIEMNPRVSRSSALASKATGFPIAKIAAKLAIGYTLNELQNDITGGRTPASFEPSIDYVVTKVPRFAFEKFPSADDRLTTQMKSVGEVMAIGRTFQESVHKALRGLEVGLSGFDCRSSDRAAIQRELANPGPERILYVADAFRAGFSLEEIYKICAIDPWFLAQIADLVSEEQKLTAIRLEDIDYCYLRKLKRKGFADKRLAQLLNQDEASVRQHRYAMNLHPVFKRVDTCAAEFATDTAYLYSTYEEECEAEPTQRKKIMILGGGPNRIGQGIEFDYCCVHAALALRESGFETIMVNCNPETVSTDYDTSDRLYFEPLTLEDVLEICHTEQPDGLIVHYGGQTPLKLANELVANGVNIIGTSADAIDAAEDRERFQQILHKLGLRQPENRTARTEAEALQLAEEVGYPLVVRPSYVLGGRAMQVVHSSNELQTYMREAVQVSNDSPVLLDYFLSHAIEVDVDCVCDGKQVVIGGIMQHVEQAGVHSGDSACSIPPYSLSEAIQNEIRRQTAAMAMALDVVGLMNVQFAVQDDIVYVLEVNPRASRTVPFVSKATSVSLAKIGARVMAGISLAEQGYTQEVIPEFFAVKEAVFPFIKFPGVDTILGPEMRSTGEVMGVGETFAEAYLKAQLGAGERMPTIGKVFLAVRNEDKPAVVQVATNFQSLGYGLCATRGTAAFLAEHGINVQVVNKVTEGRPHIVDAIKNGEIALVVNTVSSDVQSIKDSHSIRRSALNMRIPLYTTIAGALAMSEGVSRLSRTDVYSIQNLHQRIKTALQN</sequence>
<dbReference type="UniPathway" id="UPA00068">
    <property type="reaction ID" value="UER00171"/>
</dbReference>
<evidence type="ECO:0000256" key="16">
    <source>
        <dbReference type="ARBA" id="ARBA00048816"/>
    </source>
</evidence>
<feature type="binding site" evidence="19">
    <location>
        <position position="299"/>
    </location>
    <ligand>
        <name>Mg(2+)</name>
        <dbReference type="ChEBI" id="CHEBI:18420"/>
        <label>2</label>
    </ligand>
</feature>
<evidence type="ECO:0000256" key="17">
    <source>
        <dbReference type="ARBA" id="ARBA00057223"/>
    </source>
</evidence>
<comment type="catalytic activity">
    <reaction evidence="16 19">
        <text>hydrogencarbonate + L-glutamine + 2 ATP + H2O = carbamoyl phosphate + L-glutamate + 2 ADP + phosphate + 2 H(+)</text>
        <dbReference type="Rhea" id="RHEA:18633"/>
        <dbReference type="ChEBI" id="CHEBI:15377"/>
        <dbReference type="ChEBI" id="CHEBI:15378"/>
        <dbReference type="ChEBI" id="CHEBI:17544"/>
        <dbReference type="ChEBI" id="CHEBI:29985"/>
        <dbReference type="ChEBI" id="CHEBI:30616"/>
        <dbReference type="ChEBI" id="CHEBI:43474"/>
        <dbReference type="ChEBI" id="CHEBI:58228"/>
        <dbReference type="ChEBI" id="CHEBI:58359"/>
        <dbReference type="ChEBI" id="CHEBI:456216"/>
        <dbReference type="EC" id="6.3.5.5"/>
    </reaction>
</comment>
<dbReference type="InterPro" id="IPR011607">
    <property type="entry name" value="MGS-like_dom"/>
</dbReference>
<evidence type="ECO:0000256" key="8">
    <source>
        <dbReference type="ARBA" id="ARBA00022723"/>
    </source>
</evidence>
<comment type="domain">
    <text evidence="19">The large subunit is composed of 2 ATP-grasp domains that are involved in binding the 2 ATP molecules needed for carbamoyl phosphate synthesis. The N-terminal ATP-grasp domain (referred to as the carboxyphosphate synthetic component) catalyzes the ATP-dependent phosphorylation of hydrogencarbonate to carboxyphosphate and the subsequent nucleophilic attack by ammonia to form a carbamate intermediate. The C-terminal ATP-grasp domain (referred to as the carbamoyl phosphate synthetic component) then catalyzes the phosphorylation of carbamate with the second ATP to form the end product carbamoyl phosphate. The reactive and unstable enzyme intermediates are sequentially channeled from one active site to the next through the interior of the protein over a distance of at least 96 A.</text>
</comment>
<dbReference type="HAMAP" id="MF_01210_B">
    <property type="entry name" value="CPSase_L_chain_B"/>
    <property type="match status" value="1"/>
</dbReference>